<dbReference type="RefSeq" id="XP_007874249.1">
    <property type="nucleotide sequence ID" value="XM_007876058.1"/>
</dbReference>
<evidence type="ECO:0000313" key="7">
    <source>
        <dbReference type="EMBL" id="EMR09300.1"/>
    </source>
</evidence>
<comment type="similarity">
    <text evidence="3">Belongs to the misato family.</text>
</comment>
<dbReference type="GO" id="GO:0005739">
    <property type="term" value="C:mitochondrion"/>
    <property type="evidence" value="ECO:0007669"/>
    <property type="project" value="UniProtKB-SubCell"/>
</dbReference>
<dbReference type="InterPro" id="IPR049942">
    <property type="entry name" value="DML1/Misato"/>
</dbReference>
<dbReference type="InterPro" id="IPR036525">
    <property type="entry name" value="Tubulin/FtsZ_GTPase_sf"/>
</dbReference>
<feature type="domain" description="Misato Segment II tubulin-like" evidence="5">
    <location>
        <begin position="2"/>
        <end position="104"/>
    </location>
</feature>
<dbReference type="STRING" id="1069680.M7P633"/>
<evidence type="ECO:0000256" key="4">
    <source>
        <dbReference type="ARBA" id="ARBA00023128"/>
    </source>
</evidence>
<organism evidence="7 8">
    <name type="scientific">Pneumocystis murina (strain B123)</name>
    <name type="common">Mouse pneumocystis pneumonia agent</name>
    <name type="synonym">Pneumocystis carinii f. sp. muris</name>
    <dbReference type="NCBI Taxonomy" id="1069680"/>
    <lineage>
        <taxon>Eukaryota</taxon>
        <taxon>Fungi</taxon>
        <taxon>Dikarya</taxon>
        <taxon>Ascomycota</taxon>
        <taxon>Taphrinomycotina</taxon>
        <taxon>Pneumocystomycetes</taxon>
        <taxon>Pneumocystaceae</taxon>
        <taxon>Pneumocystis</taxon>
    </lineage>
</organism>
<dbReference type="Proteomes" id="UP000011958">
    <property type="component" value="Unassembled WGS sequence"/>
</dbReference>
<dbReference type="Pfam" id="PF10644">
    <property type="entry name" value="Misat_Tub_SegII"/>
    <property type="match status" value="1"/>
</dbReference>
<name>M7P633_PNEMU</name>
<protein>
    <recommendedName>
        <fullName evidence="9">Protein dml1</fullName>
    </recommendedName>
</protein>
<dbReference type="Gene3D" id="3.40.50.1440">
    <property type="entry name" value="Tubulin/FtsZ, GTPase domain"/>
    <property type="match status" value="1"/>
</dbReference>
<comment type="function">
    <text evidence="1">Involved in the partitioning of the mitochondrial organelle and mitochondrial DNA (mtDNA) inheritance.</text>
</comment>
<dbReference type="GeneID" id="19895953"/>
<dbReference type="eggNOG" id="KOG2530">
    <property type="taxonomic scope" value="Eukaryota"/>
</dbReference>
<dbReference type="EMBL" id="AFWA02000013">
    <property type="protein sequence ID" value="EMR09300.1"/>
    <property type="molecule type" value="Genomic_DNA"/>
</dbReference>
<dbReference type="OrthoDB" id="271881at2759"/>
<comment type="caution">
    <text evidence="7">The sequence shown here is derived from an EMBL/GenBank/DDBJ whole genome shotgun (WGS) entry which is preliminary data.</text>
</comment>
<feature type="domain" description="DML1/Misato tubulin" evidence="6">
    <location>
        <begin position="120"/>
        <end position="287"/>
    </location>
</feature>
<evidence type="ECO:0000313" key="8">
    <source>
        <dbReference type="Proteomes" id="UP000011958"/>
    </source>
</evidence>
<dbReference type="AlphaFoldDB" id="M7P633"/>
<sequence length="433" mass="50373">MRENIVLQFGKYSNYLGTHFWNAQDTYFKQSADELLIDHHIMYRLNSTNRRKEIFTPRVLIYDLRNGFGNLSKYSESYQLNSEDIEGEKNGLTTEIYEIEKYPIHPFQFSFMNSKSEAILSSETITSWSDYNMVKYHSHSLYQLLQYDIYDKSFNPFYTFDQGKELFYDISKENDIFESHFRPFLEECDNIQGITVFTEINSGWGGFSSSFLDSIRDEIPKLCIWTFSIDAEIDNDIQALLSIHDTSSIFSIINKKSGYYHEKFDLNSLWHTSAFQSSAIESLLIPCHSNVNFMSMSDLTSLMNIYSDRKISYLKIKLENSMLGWLGLKLENSIESSLEIFRGDKNQEAISTIKNFSISTTYYHSTTLPSPKSFPKIFDSLKLSCEALSSSLDTKSFLSSKKKNYIYKNKSKTCDREDIINSLDDLITIYSNE</sequence>
<evidence type="ECO:0000259" key="6">
    <source>
        <dbReference type="Pfam" id="PF14881"/>
    </source>
</evidence>
<evidence type="ECO:0000259" key="5">
    <source>
        <dbReference type="Pfam" id="PF10644"/>
    </source>
</evidence>
<evidence type="ECO:0000256" key="3">
    <source>
        <dbReference type="ARBA" id="ARBA00008507"/>
    </source>
</evidence>
<keyword evidence="4" id="KW-0496">Mitochondrion</keyword>
<dbReference type="InterPro" id="IPR019605">
    <property type="entry name" value="Misato_II_tubulin-like"/>
</dbReference>
<evidence type="ECO:0000256" key="2">
    <source>
        <dbReference type="ARBA" id="ARBA00004173"/>
    </source>
</evidence>
<dbReference type="PANTHER" id="PTHR13391">
    <property type="entry name" value="MITOCHONDRIAL DISTRIBUTION REGULATOR MISATO"/>
    <property type="match status" value="1"/>
</dbReference>
<evidence type="ECO:0000256" key="1">
    <source>
        <dbReference type="ARBA" id="ARBA00003757"/>
    </source>
</evidence>
<dbReference type="HOGENOM" id="CLU_633288_0_0_1"/>
<gene>
    <name evidence="7" type="ORF">PNEG_02260</name>
</gene>
<dbReference type="GO" id="GO:0007005">
    <property type="term" value="P:mitochondrion organization"/>
    <property type="evidence" value="ECO:0007669"/>
    <property type="project" value="InterPro"/>
</dbReference>
<dbReference type="PANTHER" id="PTHR13391:SF0">
    <property type="entry name" value="PROTEIN MISATO HOMOLOG 1"/>
    <property type="match status" value="1"/>
</dbReference>
<dbReference type="OMA" id="QMYANES"/>
<dbReference type="InterPro" id="IPR029209">
    <property type="entry name" value="DML1/Misato_tubulin"/>
</dbReference>
<dbReference type="VEuPathDB" id="FungiDB:PNEG_02260"/>
<accession>M7P633</accession>
<evidence type="ECO:0008006" key="9">
    <source>
        <dbReference type="Google" id="ProtNLM"/>
    </source>
</evidence>
<reference evidence="8" key="1">
    <citation type="journal article" date="2016" name="Nat. Commun.">
        <title>Genome analysis of three Pneumocystis species reveals adaptation mechanisms to life exclusively in mammalian hosts.</title>
        <authorList>
            <person name="Ma L."/>
            <person name="Chen Z."/>
            <person name="Huang D.W."/>
            <person name="Kutty G."/>
            <person name="Ishihara M."/>
            <person name="Wang H."/>
            <person name="Abouelleil A."/>
            <person name="Bishop L."/>
            <person name="Davey E."/>
            <person name="Deng R."/>
            <person name="Deng X."/>
            <person name="Fan L."/>
            <person name="Fantoni G."/>
            <person name="Fitzgerald M."/>
            <person name="Gogineni E."/>
            <person name="Goldberg J.M."/>
            <person name="Handley G."/>
            <person name="Hu X."/>
            <person name="Huber C."/>
            <person name="Jiao X."/>
            <person name="Jones K."/>
            <person name="Levin J.Z."/>
            <person name="Liu Y."/>
            <person name="Macdonald P."/>
            <person name="Melnikov A."/>
            <person name="Raley C."/>
            <person name="Sassi M."/>
            <person name="Sherman B.T."/>
            <person name="Song X."/>
            <person name="Sykes S."/>
            <person name="Tran B."/>
            <person name="Walsh L."/>
            <person name="Xia Y."/>
            <person name="Yang J."/>
            <person name="Young S."/>
            <person name="Zeng Q."/>
            <person name="Zheng X."/>
            <person name="Stephens R."/>
            <person name="Nusbaum C."/>
            <person name="Birren B.W."/>
            <person name="Azadi P."/>
            <person name="Lempicki R.A."/>
            <person name="Cuomo C.A."/>
            <person name="Kovacs J.A."/>
        </authorList>
    </citation>
    <scope>NUCLEOTIDE SEQUENCE [LARGE SCALE GENOMIC DNA]</scope>
    <source>
        <strain evidence="8">B123</strain>
    </source>
</reference>
<keyword evidence="8" id="KW-1185">Reference proteome</keyword>
<comment type="subcellular location">
    <subcellularLocation>
        <location evidence="2">Mitochondrion</location>
    </subcellularLocation>
</comment>
<dbReference type="Pfam" id="PF14881">
    <property type="entry name" value="Tubulin_3"/>
    <property type="match status" value="1"/>
</dbReference>
<dbReference type="SUPFAM" id="SSF52490">
    <property type="entry name" value="Tubulin nucleotide-binding domain-like"/>
    <property type="match status" value="1"/>
</dbReference>
<proteinExistence type="inferred from homology"/>